<evidence type="ECO:0000256" key="1">
    <source>
        <dbReference type="ARBA" id="ARBA00004651"/>
    </source>
</evidence>
<dbReference type="CDD" id="cd17358">
    <property type="entry name" value="MFS_GLUT6_8_Class3_like"/>
    <property type="match status" value="1"/>
</dbReference>
<feature type="domain" description="Major facilitator superfamily (MFS) profile" evidence="9">
    <location>
        <begin position="26"/>
        <end position="452"/>
    </location>
</feature>
<dbReference type="EMBL" id="QKKF02025464">
    <property type="protein sequence ID" value="RZF36866.1"/>
    <property type="molecule type" value="Genomic_DNA"/>
</dbReference>
<feature type="transmembrane region" description="Helical" evidence="8">
    <location>
        <begin position="423"/>
        <end position="448"/>
    </location>
</feature>
<dbReference type="PANTHER" id="PTHR48021">
    <property type="match status" value="1"/>
</dbReference>
<dbReference type="PANTHER" id="PTHR48021:SF47">
    <property type="entry name" value="GH17672P"/>
    <property type="match status" value="1"/>
</dbReference>
<evidence type="ECO:0000256" key="3">
    <source>
        <dbReference type="ARBA" id="ARBA00022692"/>
    </source>
</evidence>
<dbReference type="InterPro" id="IPR036259">
    <property type="entry name" value="MFS_trans_sf"/>
</dbReference>
<dbReference type="OrthoDB" id="4142200at2759"/>
<keyword evidence="5 8" id="KW-0472">Membrane</keyword>
<dbReference type="GO" id="GO:0005886">
    <property type="term" value="C:plasma membrane"/>
    <property type="evidence" value="ECO:0007669"/>
    <property type="project" value="UniProtKB-SubCell"/>
</dbReference>
<protein>
    <recommendedName>
        <fullName evidence="9">Major facilitator superfamily (MFS) profile domain-containing protein</fullName>
    </recommendedName>
</protein>
<dbReference type="InterPro" id="IPR005828">
    <property type="entry name" value="MFS_sugar_transport-like"/>
</dbReference>
<keyword evidence="11" id="KW-1185">Reference proteome</keyword>
<dbReference type="SUPFAM" id="SSF103473">
    <property type="entry name" value="MFS general substrate transporter"/>
    <property type="match status" value="1"/>
</dbReference>
<dbReference type="Gene3D" id="1.20.1250.20">
    <property type="entry name" value="MFS general substrate transporter like domains"/>
    <property type="match status" value="1"/>
</dbReference>
<dbReference type="InterPro" id="IPR050549">
    <property type="entry name" value="MFS_Trehalose_Transporter"/>
</dbReference>
<comment type="similarity">
    <text evidence="7">Belongs to the major facilitator superfamily. Sugar transporter (TC 2.A.1.1) family. Trehalose transporter subfamily.</text>
</comment>
<keyword evidence="6" id="KW-0325">Glycoprotein</keyword>
<dbReference type="PROSITE" id="PS50850">
    <property type="entry name" value="MFS"/>
    <property type="match status" value="1"/>
</dbReference>
<dbReference type="InterPro" id="IPR003663">
    <property type="entry name" value="Sugar/inositol_transpt"/>
</dbReference>
<feature type="transmembrane region" description="Helical" evidence="8">
    <location>
        <begin position="296"/>
        <end position="320"/>
    </location>
</feature>
<dbReference type="SMR" id="A0A482WU91"/>
<feature type="transmembrane region" description="Helical" evidence="8">
    <location>
        <begin position="177"/>
        <end position="198"/>
    </location>
</feature>
<evidence type="ECO:0000313" key="11">
    <source>
        <dbReference type="Proteomes" id="UP000291343"/>
    </source>
</evidence>
<feature type="transmembrane region" description="Helical" evidence="8">
    <location>
        <begin position="262"/>
        <end position="284"/>
    </location>
</feature>
<evidence type="ECO:0000256" key="2">
    <source>
        <dbReference type="ARBA" id="ARBA00022475"/>
    </source>
</evidence>
<evidence type="ECO:0000313" key="10">
    <source>
        <dbReference type="EMBL" id="RZF36866.1"/>
    </source>
</evidence>
<feature type="transmembrane region" description="Helical" evidence="8">
    <location>
        <begin position="119"/>
        <end position="140"/>
    </location>
</feature>
<dbReference type="InParanoid" id="A0A482WU91"/>
<feature type="transmembrane region" description="Helical" evidence="8">
    <location>
        <begin position="21"/>
        <end position="45"/>
    </location>
</feature>
<dbReference type="PRINTS" id="PR00171">
    <property type="entry name" value="SUGRTRNSPORT"/>
</dbReference>
<dbReference type="InterPro" id="IPR044775">
    <property type="entry name" value="MFS_ERD6/Tret1-like"/>
</dbReference>
<comment type="caution">
    <text evidence="10">The sequence shown here is derived from an EMBL/GenBank/DDBJ whole genome shotgun (WGS) entry which is preliminary data.</text>
</comment>
<feature type="transmembrane region" description="Helical" evidence="8">
    <location>
        <begin position="95"/>
        <end position="113"/>
    </location>
</feature>
<evidence type="ECO:0000259" key="9">
    <source>
        <dbReference type="PROSITE" id="PS50850"/>
    </source>
</evidence>
<dbReference type="FunCoup" id="A0A482WU91">
    <property type="interactions" value="12"/>
</dbReference>
<accession>A0A482WU91</accession>
<reference evidence="10 11" key="1">
    <citation type="journal article" date="2017" name="Gigascience">
        <title>Genome sequence of the small brown planthopper, Laodelphax striatellus.</title>
        <authorList>
            <person name="Zhu J."/>
            <person name="Jiang F."/>
            <person name="Wang X."/>
            <person name="Yang P."/>
            <person name="Bao Y."/>
            <person name="Zhao W."/>
            <person name="Wang W."/>
            <person name="Lu H."/>
            <person name="Wang Q."/>
            <person name="Cui N."/>
            <person name="Li J."/>
            <person name="Chen X."/>
            <person name="Luo L."/>
            <person name="Yu J."/>
            <person name="Kang L."/>
            <person name="Cui F."/>
        </authorList>
    </citation>
    <scope>NUCLEOTIDE SEQUENCE [LARGE SCALE GENOMIC DNA]</scope>
    <source>
        <strain evidence="10">Lst14</strain>
    </source>
</reference>
<dbReference type="InterPro" id="IPR020846">
    <property type="entry name" value="MFS_dom"/>
</dbReference>
<organism evidence="10 11">
    <name type="scientific">Laodelphax striatellus</name>
    <name type="common">Small brown planthopper</name>
    <name type="synonym">Delphax striatella</name>
    <dbReference type="NCBI Taxonomy" id="195883"/>
    <lineage>
        <taxon>Eukaryota</taxon>
        <taxon>Metazoa</taxon>
        <taxon>Ecdysozoa</taxon>
        <taxon>Arthropoda</taxon>
        <taxon>Hexapoda</taxon>
        <taxon>Insecta</taxon>
        <taxon>Pterygota</taxon>
        <taxon>Neoptera</taxon>
        <taxon>Paraneoptera</taxon>
        <taxon>Hemiptera</taxon>
        <taxon>Auchenorrhyncha</taxon>
        <taxon>Fulgoroidea</taxon>
        <taxon>Delphacidae</taxon>
        <taxon>Criomorphinae</taxon>
        <taxon>Laodelphax</taxon>
    </lineage>
</organism>
<evidence type="ECO:0000256" key="8">
    <source>
        <dbReference type="SAM" id="Phobius"/>
    </source>
</evidence>
<evidence type="ECO:0000256" key="4">
    <source>
        <dbReference type="ARBA" id="ARBA00022989"/>
    </source>
</evidence>
<gene>
    <name evidence="10" type="ORF">LSTR_LSTR004554</name>
</gene>
<sequence>MGSPENGNKDYDDFLKAKSNINLYLSALAANMAFFSSGCSLSWTSPSLPKLMAEDSWLPFTQEEGSWAGSLLMLGGSLGPLISSSFMSRVGCKKALQGNSLILLFGWIVLGAANSKLEIYVGRFLQGIAVAVFFNLIPMYMGEISEKNLRPAMATLSEVFVSGGYMLEYVIGPYVTYRTLALISGLLPLISFLLLLWIPDSPHYLLMKGSPEEAVTSFCWLRGFEPNTHTEEFDELRTSLLEHENKRGSLVEILRVPVNRRAFFIANGLLFFQQFSGINVVLFYAQPIFMLTGTEFSSSVSAMIVGAVQTISACFTPLLAKKFGFKGPLLASAVGMAIAQGLLGLYFYFSMKGYDLSSFSFVPVSCLVLYILVYCLGFGPLPWAVVGEMFNPQVKSLASSLSTSFCFFLAFLITKFFSNMSDIIGTFAAFWLFSAFCVLALIFVICFVPNTRGMSLEEIQDLLNEKISLTPQRNSSTKGYVPLPQE</sequence>
<dbReference type="GO" id="GO:0051119">
    <property type="term" value="F:sugar transmembrane transporter activity"/>
    <property type="evidence" value="ECO:0007669"/>
    <property type="project" value="InterPro"/>
</dbReference>
<proteinExistence type="inferred from homology"/>
<feature type="transmembrane region" description="Helical" evidence="8">
    <location>
        <begin position="327"/>
        <end position="349"/>
    </location>
</feature>
<dbReference type="AlphaFoldDB" id="A0A482WU91"/>
<evidence type="ECO:0000256" key="6">
    <source>
        <dbReference type="ARBA" id="ARBA00023180"/>
    </source>
</evidence>
<dbReference type="FunFam" id="1.20.1250.20:FF:000055">
    <property type="entry name" value="Facilitated trehalose transporter Tret1-2 homolog"/>
    <property type="match status" value="1"/>
</dbReference>
<feature type="transmembrane region" description="Helical" evidence="8">
    <location>
        <begin position="397"/>
        <end position="417"/>
    </location>
</feature>
<comment type="subcellular location">
    <subcellularLocation>
        <location evidence="1">Cell membrane</location>
        <topology evidence="1">Multi-pass membrane protein</topology>
    </subcellularLocation>
</comment>
<evidence type="ECO:0000256" key="7">
    <source>
        <dbReference type="ARBA" id="ARBA00024348"/>
    </source>
</evidence>
<keyword evidence="4 8" id="KW-1133">Transmembrane helix</keyword>
<keyword evidence="3 8" id="KW-0812">Transmembrane</keyword>
<dbReference type="Pfam" id="PF00083">
    <property type="entry name" value="Sugar_tr"/>
    <property type="match status" value="1"/>
</dbReference>
<dbReference type="Proteomes" id="UP000291343">
    <property type="component" value="Unassembled WGS sequence"/>
</dbReference>
<feature type="transmembrane region" description="Helical" evidence="8">
    <location>
        <begin position="361"/>
        <end position="385"/>
    </location>
</feature>
<evidence type="ECO:0000256" key="5">
    <source>
        <dbReference type="ARBA" id="ARBA00023136"/>
    </source>
</evidence>
<keyword evidence="2" id="KW-1003">Cell membrane</keyword>
<name>A0A482WU91_LAOST</name>